<dbReference type="CDD" id="cd01949">
    <property type="entry name" value="GGDEF"/>
    <property type="match status" value="1"/>
</dbReference>
<evidence type="ECO:0000259" key="2">
    <source>
        <dbReference type="PROSITE" id="PS50887"/>
    </source>
</evidence>
<evidence type="ECO:0000313" key="3">
    <source>
        <dbReference type="EMBL" id="SFX63040.1"/>
    </source>
</evidence>
<dbReference type="OrthoDB" id="9814202at2"/>
<dbReference type="PROSITE" id="PS50887">
    <property type="entry name" value="GGDEF"/>
    <property type="match status" value="1"/>
</dbReference>
<dbReference type="NCBIfam" id="TIGR00254">
    <property type="entry name" value="GGDEF"/>
    <property type="match status" value="1"/>
</dbReference>
<feature type="domain" description="GGDEF" evidence="2">
    <location>
        <begin position="37"/>
        <end position="169"/>
    </location>
</feature>
<feature type="domain" description="EAL" evidence="1">
    <location>
        <begin position="178"/>
        <end position="431"/>
    </location>
</feature>
<organism evidence="3 4">
    <name type="scientific">Marinospirillum alkaliphilum DSM 21637</name>
    <dbReference type="NCBI Taxonomy" id="1122209"/>
    <lineage>
        <taxon>Bacteria</taxon>
        <taxon>Pseudomonadati</taxon>
        <taxon>Pseudomonadota</taxon>
        <taxon>Gammaproteobacteria</taxon>
        <taxon>Oceanospirillales</taxon>
        <taxon>Oceanospirillaceae</taxon>
        <taxon>Marinospirillum</taxon>
    </lineage>
</organism>
<proteinExistence type="predicted"/>
<dbReference type="RefSeq" id="WP_072326649.1">
    <property type="nucleotide sequence ID" value="NZ_FPJW01000008.1"/>
</dbReference>
<dbReference type="GO" id="GO:0071111">
    <property type="term" value="F:cyclic-guanylate-specific phosphodiesterase activity"/>
    <property type="evidence" value="ECO:0007669"/>
    <property type="project" value="InterPro"/>
</dbReference>
<protein>
    <submittedName>
        <fullName evidence="3">Diguanylate cyclase (GGDEF) domain-containing protein</fullName>
    </submittedName>
</protein>
<dbReference type="Pfam" id="PF00563">
    <property type="entry name" value="EAL"/>
    <property type="match status" value="1"/>
</dbReference>
<accession>A0A1K1YMK1</accession>
<dbReference type="Proteomes" id="UP000182350">
    <property type="component" value="Unassembled WGS sequence"/>
</dbReference>
<keyword evidence="4" id="KW-1185">Reference proteome</keyword>
<dbReference type="SUPFAM" id="SSF55073">
    <property type="entry name" value="Nucleotide cyclase"/>
    <property type="match status" value="1"/>
</dbReference>
<gene>
    <name evidence="3" type="ORF">SAMN02745752_02319</name>
</gene>
<dbReference type="SMART" id="SM00267">
    <property type="entry name" value="GGDEF"/>
    <property type="match status" value="1"/>
</dbReference>
<dbReference type="InterPro" id="IPR000160">
    <property type="entry name" value="GGDEF_dom"/>
</dbReference>
<dbReference type="PANTHER" id="PTHR33121:SF70">
    <property type="entry name" value="SIGNALING PROTEIN YKOW"/>
    <property type="match status" value="1"/>
</dbReference>
<evidence type="ECO:0000259" key="1">
    <source>
        <dbReference type="PROSITE" id="PS50883"/>
    </source>
</evidence>
<dbReference type="SMART" id="SM00052">
    <property type="entry name" value="EAL"/>
    <property type="match status" value="1"/>
</dbReference>
<name>A0A1K1YMK1_9GAMM</name>
<dbReference type="PANTHER" id="PTHR33121">
    <property type="entry name" value="CYCLIC DI-GMP PHOSPHODIESTERASE PDEF"/>
    <property type="match status" value="1"/>
</dbReference>
<reference evidence="3 4" key="1">
    <citation type="submission" date="2016-11" db="EMBL/GenBank/DDBJ databases">
        <authorList>
            <person name="Jaros S."/>
            <person name="Januszkiewicz K."/>
            <person name="Wedrychowicz H."/>
        </authorList>
    </citation>
    <scope>NUCLEOTIDE SEQUENCE [LARGE SCALE GENOMIC DNA]</scope>
    <source>
        <strain evidence="3 4">DSM 21637</strain>
    </source>
</reference>
<dbReference type="Gene3D" id="3.30.70.270">
    <property type="match status" value="1"/>
</dbReference>
<dbReference type="InterPro" id="IPR001633">
    <property type="entry name" value="EAL_dom"/>
</dbReference>
<dbReference type="STRING" id="1122209.SAMN02745752_02319"/>
<evidence type="ECO:0000313" key="4">
    <source>
        <dbReference type="Proteomes" id="UP000182350"/>
    </source>
</evidence>
<dbReference type="PROSITE" id="PS50883">
    <property type="entry name" value="EAL"/>
    <property type="match status" value="1"/>
</dbReference>
<dbReference type="Gene3D" id="3.20.20.450">
    <property type="entry name" value="EAL domain"/>
    <property type="match status" value="1"/>
</dbReference>
<dbReference type="SUPFAM" id="SSF141868">
    <property type="entry name" value="EAL domain-like"/>
    <property type="match status" value="1"/>
</dbReference>
<dbReference type="InterPro" id="IPR050706">
    <property type="entry name" value="Cyclic-di-GMP_PDE-like"/>
</dbReference>
<dbReference type="AlphaFoldDB" id="A0A1K1YMK1"/>
<dbReference type="Pfam" id="PF00990">
    <property type="entry name" value="GGDEF"/>
    <property type="match status" value="1"/>
</dbReference>
<sequence length="435" mass="49299">MMISKRTLHQLLQDQSAGCQLQTRIDQLLKQTQASLTPFALVFIDLGYFGDINGSLGPDAGDWLLVQVAKRLKDLLKQPATLCHYSGDRFMLLVNGKNRQQLEAFSQQLIQSLTHPYRVATSEVVITANIGITFSNNINTAPQDLIHQAEIALQGSRRIGRNTCHFYSTDLQALLLERHHLRNQLHQAMDRREFWLAYQPIIQLNSLQAAGMECLLRWRKPQLGNPGPDQFIPLAEESGLIHPLGNWVLQQAMDEMHELLQQQTGLRLAINLSPRQFWDQQLGNRLLQQLETLQLLPTQLELEITEGTALQDPDTAIRLLNELKRAGISLAMDDFGTGYSSLAYLQDLPVNRVKLDRHFVQGIGQDQRQELIITSLVRLAKDLGKEVVAEGVETDEQLAFLQAIGCPLAQGYFFARPMPGTALQEWYQDKNKRRD</sequence>
<dbReference type="InterPro" id="IPR029787">
    <property type="entry name" value="Nucleotide_cyclase"/>
</dbReference>
<dbReference type="InterPro" id="IPR043128">
    <property type="entry name" value="Rev_trsase/Diguanyl_cyclase"/>
</dbReference>
<dbReference type="EMBL" id="FPJW01000008">
    <property type="protein sequence ID" value="SFX63040.1"/>
    <property type="molecule type" value="Genomic_DNA"/>
</dbReference>
<dbReference type="CDD" id="cd01948">
    <property type="entry name" value="EAL"/>
    <property type="match status" value="1"/>
</dbReference>
<dbReference type="InterPro" id="IPR035919">
    <property type="entry name" value="EAL_sf"/>
</dbReference>